<dbReference type="Proteomes" id="UP000070544">
    <property type="component" value="Unassembled WGS sequence"/>
</dbReference>
<reference evidence="2 3" key="1">
    <citation type="journal article" date="2015" name="Genome Biol. Evol.">
        <title>Phylogenomic analyses indicate that early fungi evolved digesting cell walls of algal ancestors of land plants.</title>
        <authorList>
            <person name="Chang Y."/>
            <person name="Wang S."/>
            <person name="Sekimoto S."/>
            <person name="Aerts A.L."/>
            <person name="Choi C."/>
            <person name="Clum A."/>
            <person name="LaButti K.M."/>
            <person name="Lindquist E.A."/>
            <person name="Yee Ngan C."/>
            <person name="Ohm R.A."/>
            <person name="Salamov A.A."/>
            <person name="Grigoriev I.V."/>
            <person name="Spatafora J.W."/>
            <person name="Berbee M.L."/>
        </authorList>
    </citation>
    <scope>NUCLEOTIDE SEQUENCE [LARGE SCALE GENOMIC DNA]</scope>
    <source>
        <strain evidence="2 3">JEL478</strain>
    </source>
</reference>
<protein>
    <submittedName>
        <fullName evidence="2">Uncharacterized protein</fullName>
    </submittedName>
</protein>
<keyword evidence="1" id="KW-1133">Transmembrane helix</keyword>
<keyword evidence="3" id="KW-1185">Reference proteome</keyword>
<keyword evidence="1" id="KW-0472">Membrane</keyword>
<gene>
    <name evidence="2" type="ORF">M427DRAFT_52483</name>
</gene>
<sequence length="142" mass="15352">MEIANSCTKLIQGLLDANPVIPILGTSVLFCIFQIGVIHLLCVKQALSAAPTTKSGMSSSKQQRGVTLSEVLGNIGSTSWTSDSVLNEVVLEALAKADVHGRALKVHSTETKAGEGIWNLWEGMLRGRYSASYRRDRISRSH</sequence>
<name>A0A139AU60_GONPJ</name>
<dbReference type="AlphaFoldDB" id="A0A139AU60"/>
<keyword evidence="1" id="KW-0812">Transmembrane</keyword>
<feature type="transmembrane region" description="Helical" evidence="1">
    <location>
        <begin position="20"/>
        <end position="42"/>
    </location>
</feature>
<dbReference type="EMBL" id="KQ965736">
    <property type="protein sequence ID" value="KXS20239.1"/>
    <property type="molecule type" value="Genomic_DNA"/>
</dbReference>
<organism evidence="2 3">
    <name type="scientific">Gonapodya prolifera (strain JEL478)</name>
    <name type="common">Monoblepharis prolifera</name>
    <dbReference type="NCBI Taxonomy" id="1344416"/>
    <lineage>
        <taxon>Eukaryota</taxon>
        <taxon>Fungi</taxon>
        <taxon>Fungi incertae sedis</taxon>
        <taxon>Chytridiomycota</taxon>
        <taxon>Chytridiomycota incertae sedis</taxon>
        <taxon>Monoblepharidomycetes</taxon>
        <taxon>Monoblepharidales</taxon>
        <taxon>Gonapodyaceae</taxon>
        <taxon>Gonapodya</taxon>
    </lineage>
</organism>
<evidence type="ECO:0000256" key="1">
    <source>
        <dbReference type="SAM" id="Phobius"/>
    </source>
</evidence>
<accession>A0A139AU60</accession>
<evidence type="ECO:0000313" key="2">
    <source>
        <dbReference type="EMBL" id="KXS20239.1"/>
    </source>
</evidence>
<evidence type="ECO:0000313" key="3">
    <source>
        <dbReference type="Proteomes" id="UP000070544"/>
    </source>
</evidence>
<proteinExistence type="predicted"/>